<gene>
    <name evidence="1" type="ORF">CLIB1444_21S00276</name>
</gene>
<name>A0ACA9YFK0_9ASCO</name>
<sequence length="468" mass="51712">MITRTLNSPTRVLYERAESSSYATDSNGCVICPSTTPEGPTCGKGYDKLLRSPTCNQCAAYYCEKRSDDGGSSTPVGGIVGGIVGGVAALLAAGLLYYFLVWKKKHPSLDEEEEDIIMSDLENGEDKGSFSNESNLDTTNETGNGSQGNLSKESERPVQRRNNSNSNLSNRRLSSYESFTRPQKVGRKQAQIPRHKQVGKRQLKSRNLINNANINYGNGQINSPYIDPNSSNRNSIATTISTTNASNILPIAYIPGVTVRPTKNNTKSIYSYETDSIFSDLNTIENASIIGDIMRANYQDQERSDNDDGEKNTMTAIKAQPRLVNVERIEEEEEEDDYVSGNDNEITEMNETNEYSLISEDKKSSVITTTNHLNNSTLSEITRSGDIDSDDSDVDSDIGEIQRATSIRRNEQQVKQISKEIPLDLIDLGKPGKDNESIMESNGSFVLDVEIDKRESQNSGERSPFEDP</sequence>
<keyword evidence="2" id="KW-1185">Reference proteome</keyword>
<dbReference type="EMBL" id="CALSDN010000021">
    <property type="protein sequence ID" value="CAH6723828.1"/>
    <property type="molecule type" value="Genomic_DNA"/>
</dbReference>
<protein>
    <submittedName>
        <fullName evidence="1">Uncharacterized protein</fullName>
    </submittedName>
</protein>
<comment type="caution">
    <text evidence="1">The sequence shown here is derived from an EMBL/GenBank/DDBJ whole genome shotgun (WGS) entry which is preliminary data.</text>
</comment>
<reference evidence="1" key="1">
    <citation type="submission" date="2022-06" db="EMBL/GenBank/DDBJ databases">
        <authorList>
            <person name="Legras J.-L."/>
            <person name="Devillers H."/>
            <person name="Grondin C."/>
        </authorList>
    </citation>
    <scope>NUCLEOTIDE SEQUENCE</scope>
    <source>
        <strain evidence="1">CLIB 1444</strain>
    </source>
</reference>
<dbReference type="Proteomes" id="UP001152531">
    <property type="component" value="Unassembled WGS sequence"/>
</dbReference>
<proteinExistence type="predicted"/>
<evidence type="ECO:0000313" key="2">
    <source>
        <dbReference type="Proteomes" id="UP001152531"/>
    </source>
</evidence>
<accession>A0ACA9YFK0</accession>
<organism evidence="1 2">
    <name type="scientific">[Candida] jaroonii</name>
    <dbReference type="NCBI Taxonomy" id="467808"/>
    <lineage>
        <taxon>Eukaryota</taxon>
        <taxon>Fungi</taxon>
        <taxon>Dikarya</taxon>
        <taxon>Ascomycota</taxon>
        <taxon>Saccharomycotina</taxon>
        <taxon>Pichiomycetes</taxon>
        <taxon>Debaryomycetaceae</taxon>
        <taxon>Yamadazyma</taxon>
    </lineage>
</organism>
<evidence type="ECO:0000313" key="1">
    <source>
        <dbReference type="EMBL" id="CAH6723828.1"/>
    </source>
</evidence>